<dbReference type="GO" id="GO:0030154">
    <property type="term" value="P:cell differentiation"/>
    <property type="evidence" value="ECO:0007669"/>
    <property type="project" value="TreeGrafter"/>
</dbReference>
<keyword evidence="2" id="KW-0804">Transcription</keyword>
<dbReference type="AlphaFoldDB" id="A0A811KUP0"/>
<dbReference type="OrthoDB" id="5794312at2759"/>
<dbReference type="SUPFAM" id="SSF49879">
    <property type="entry name" value="SMAD/FHA domain"/>
    <property type="match status" value="1"/>
</dbReference>
<feature type="domain" description="MH2" evidence="4">
    <location>
        <begin position="71"/>
        <end position="266"/>
    </location>
</feature>
<dbReference type="EMBL" id="CAJFCW020000004">
    <property type="protein sequence ID" value="CAG9111476.1"/>
    <property type="molecule type" value="Genomic_DNA"/>
</dbReference>
<dbReference type="GO" id="GO:0070411">
    <property type="term" value="F:I-SMAD binding"/>
    <property type="evidence" value="ECO:0007669"/>
    <property type="project" value="TreeGrafter"/>
</dbReference>
<feature type="region of interest" description="Disordered" evidence="3">
    <location>
        <begin position="282"/>
        <end position="311"/>
    </location>
</feature>
<dbReference type="GO" id="GO:0071144">
    <property type="term" value="C:heteromeric SMAD protein complex"/>
    <property type="evidence" value="ECO:0007669"/>
    <property type="project" value="TreeGrafter"/>
</dbReference>
<reference evidence="5" key="1">
    <citation type="submission" date="2020-09" db="EMBL/GenBank/DDBJ databases">
        <authorList>
            <person name="Kikuchi T."/>
        </authorList>
    </citation>
    <scope>NUCLEOTIDE SEQUENCE</scope>
    <source>
        <strain evidence="5">SH1</strain>
    </source>
</reference>
<dbReference type="InterPro" id="IPR008984">
    <property type="entry name" value="SMAD_FHA_dom_sf"/>
</dbReference>
<dbReference type="GO" id="GO:0009653">
    <property type="term" value="P:anatomical structure morphogenesis"/>
    <property type="evidence" value="ECO:0007669"/>
    <property type="project" value="TreeGrafter"/>
</dbReference>
<evidence type="ECO:0000313" key="5">
    <source>
        <dbReference type="EMBL" id="CAD5218723.1"/>
    </source>
</evidence>
<dbReference type="GO" id="GO:0009791">
    <property type="term" value="P:post-embryonic development"/>
    <property type="evidence" value="ECO:0007669"/>
    <property type="project" value="UniProtKB-ARBA"/>
</dbReference>
<evidence type="ECO:0000259" key="4">
    <source>
        <dbReference type="PROSITE" id="PS51076"/>
    </source>
</evidence>
<evidence type="ECO:0000256" key="1">
    <source>
        <dbReference type="ARBA" id="ARBA00023015"/>
    </source>
</evidence>
<comment type="caution">
    <text evidence="5">The sequence shown here is derived from an EMBL/GenBank/DDBJ whole genome shotgun (WGS) entry which is preliminary data.</text>
</comment>
<gene>
    <name evidence="5" type="ORF">BOKJ2_LOCUS7933</name>
</gene>
<dbReference type="PANTHER" id="PTHR13703">
    <property type="entry name" value="SMAD"/>
    <property type="match status" value="1"/>
</dbReference>
<feature type="compositionally biased region" description="Basic and acidic residues" evidence="3">
    <location>
        <begin position="1"/>
        <end position="10"/>
    </location>
</feature>
<dbReference type="InterPro" id="IPR001132">
    <property type="entry name" value="SMAD_dom_Dwarfin-type"/>
</dbReference>
<keyword evidence="6" id="KW-1185">Reference proteome</keyword>
<dbReference type="InterPro" id="IPR013790">
    <property type="entry name" value="Dwarfin"/>
</dbReference>
<proteinExistence type="predicted"/>
<dbReference type="GO" id="GO:0051239">
    <property type="term" value="P:regulation of multicellular organismal process"/>
    <property type="evidence" value="ECO:0007669"/>
    <property type="project" value="UniProtKB-ARBA"/>
</dbReference>
<dbReference type="Gene3D" id="2.60.200.10">
    <property type="match status" value="1"/>
</dbReference>
<dbReference type="Pfam" id="PF03166">
    <property type="entry name" value="MH2"/>
    <property type="match status" value="1"/>
</dbReference>
<dbReference type="GO" id="GO:0050793">
    <property type="term" value="P:regulation of developmental process"/>
    <property type="evidence" value="ECO:0007669"/>
    <property type="project" value="UniProtKB-ARBA"/>
</dbReference>
<evidence type="ECO:0000313" key="6">
    <source>
        <dbReference type="Proteomes" id="UP000614601"/>
    </source>
</evidence>
<evidence type="ECO:0000256" key="2">
    <source>
        <dbReference type="ARBA" id="ARBA00023163"/>
    </source>
</evidence>
<dbReference type="GO" id="GO:0000981">
    <property type="term" value="F:DNA-binding transcription factor activity, RNA polymerase II-specific"/>
    <property type="evidence" value="ECO:0007669"/>
    <property type="project" value="TreeGrafter"/>
</dbReference>
<dbReference type="Proteomes" id="UP000783686">
    <property type="component" value="Unassembled WGS sequence"/>
</dbReference>
<dbReference type="InterPro" id="IPR017855">
    <property type="entry name" value="SMAD-like_dom_sf"/>
</dbReference>
<keyword evidence="1" id="KW-0805">Transcription regulation</keyword>
<feature type="region of interest" description="Disordered" evidence="3">
    <location>
        <begin position="1"/>
        <end position="25"/>
    </location>
</feature>
<sequence>MSTSEADKNEGTQQKNGIANAKSPPAFMSEEEIIAAMPENFKCLSLWPPNPGEIFDDELSKLEEEDSSPYWCQMYYYQFDYKLSSYRAYNSEISIDGLCTPANASRFSLGINGCVAGNEVAEKARMQIGDGCRLTRRGPEVYLQCLTDSPVFLQCPLYAISTGDDQATVYRLTQPQVIQIFNDTRFEELLDIYIKNNSNYKQLRDLQNMCHVRISFVKGWGSAYRRRTIITTPCWVELYMVHPLERLDECMRACDDWNRNPIDEYSNEIDEGLNLEGLSDEEKEMEAQNQNNVEIADPAHDKDEEDIEEIE</sequence>
<accession>A0A811KUP0</accession>
<dbReference type="GO" id="GO:0030509">
    <property type="term" value="P:BMP signaling pathway"/>
    <property type="evidence" value="ECO:0007669"/>
    <property type="project" value="TreeGrafter"/>
</dbReference>
<dbReference type="PROSITE" id="PS51076">
    <property type="entry name" value="MH2"/>
    <property type="match status" value="1"/>
</dbReference>
<name>A0A811KUP0_9BILA</name>
<organism evidence="5 6">
    <name type="scientific">Bursaphelenchus okinawaensis</name>
    <dbReference type="NCBI Taxonomy" id="465554"/>
    <lineage>
        <taxon>Eukaryota</taxon>
        <taxon>Metazoa</taxon>
        <taxon>Ecdysozoa</taxon>
        <taxon>Nematoda</taxon>
        <taxon>Chromadorea</taxon>
        <taxon>Rhabditida</taxon>
        <taxon>Tylenchina</taxon>
        <taxon>Tylenchomorpha</taxon>
        <taxon>Aphelenchoidea</taxon>
        <taxon>Aphelenchoididae</taxon>
        <taxon>Bursaphelenchus</taxon>
    </lineage>
</organism>
<dbReference type="Proteomes" id="UP000614601">
    <property type="component" value="Unassembled WGS sequence"/>
</dbReference>
<dbReference type="GO" id="GO:0060395">
    <property type="term" value="P:SMAD protein signal transduction"/>
    <property type="evidence" value="ECO:0007669"/>
    <property type="project" value="TreeGrafter"/>
</dbReference>
<dbReference type="SMART" id="SM00524">
    <property type="entry name" value="DWB"/>
    <property type="match status" value="1"/>
</dbReference>
<dbReference type="GO" id="GO:0000978">
    <property type="term" value="F:RNA polymerase II cis-regulatory region sequence-specific DNA binding"/>
    <property type="evidence" value="ECO:0007669"/>
    <property type="project" value="TreeGrafter"/>
</dbReference>
<evidence type="ECO:0000256" key="3">
    <source>
        <dbReference type="SAM" id="MobiDB-lite"/>
    </source>
</evidence>
<dbReference type="EMBL" id="CAJFDH010000004">
    <property type="protein sequence ID" value="CAD5218723.1"/>
    <property type="molecule type" value="Genomic_DNA"/>
</dbReference>
<protein>
    <recommendedName>
        <fullName evidence="4">MH2 domain-containing protein</fullName>
    </recommendedName>
</protein>